<feature type="compositionally biased region" description="Basic and acidic residues" evidence="1">
    <location>
        <begin position="65"/>
        <end position="79"/>
    </location>
</feature>
<proteinExistence type="predicted"/>
<accession>A0A8D8U224</accession>
<sequence length="99" mass="11525">MKIIKLFLAFYIVLENKAIPRRCYFSRKLKGTFLKPAAKSTKTKKSGKKGKDTLENDMSDEDEEHINQEETVPKEKMDLDVSDENDSPHFLIRCRDMLS</sequence>
<evidence type="ECO:0000256" key="1">
    <source>
        <dbReference type="SAM" id="MobiDB-lite"/>
    </source>
</evidence>
<dbReference type="AlphaFoldDB" id="A0A8D8U224"/>
<organism evidence="2">
    <name type="scientific">Cacopsylla melanoneura</name>
    <dbReference type="NCBI Taxonomy" id="428564"/>
    <lineage>
        <taxon>Eukaryota</taxon>
        <taxon>Metazoa</taxon>
        <taxon>Ecdysozoa</taxon>
        <taxon>Arthropoda</taxon>
        <taxon>Hexapoda</taxon>
        <taxon>Insecta</taxon>
        <taxon>Pterygota</taxon>
        <taxon>Neoptera</taxon>
        <taxon>Paraneoptera</taxon>
        <taxon>Hemiptera</taxon>
        <taxon>Sternorrhyncha</taxon>
        <taxon>Psylloidea</taxon>
        <taxon>Psyllidae</taxon>
        <taxon>Psyllinae</taxon>
        <taxon>Cacopsylla</taxon>
    </lineage>
</organism>
<name>A0A8D8U224_9HEMI</name>
<protein>
    <submittedName>
        <fullName evidence="2">Uncharacterized protein</fullName>
    </submittedName>
</protein>
<evidence type="ECO:0000313" key="2">
    <source>
        <dbReference type="EMBL" id="CAG6696630.1"/>
    </source>
</evidence>
<dbReference type="EMBL" id="HBUF01329532">
    <property type="protein sequence ID" value="CAG6696630.1"/>
    <property type="molecule type" value="Transcribed_RNA"/>
</dbReference>
<reference evidence="2" key="1">
    <citation type="submission" date="2021-05" db="EMBL/GenBank/DDBJ databases">
        <authorList>
            <person name="Alioto T."/>
            <person name="Alioto T."/>
            <person name="Gomez Garrido J."/>
        </authorList>
    </citation>
    <scope>NUCLEOTIDE SEQUENCE</scope>
</reference>
<feature type="compositionally biased region" description="Acidic residues" evidence="1">
    <location>
        <begin position="55"/>
        <end position="64"/>
    </location>
</feature>
<feature type="region of interest" description="Disordered" evidence="1">
    <location>
        <begin position="37"/>
        <end position="88"/>
    </location>
</feature>